<keyword evidence="2" id="KW-1185">Reference proteome</keyword>
<dbReference type="AlphaFoldDB" id="A3IVH6"/>
<dbReference type="NCBIfam" id="NF038123">
    <property type="entry name" value="NF038123_dom"/>
    <property type="match status" value="1"/>
</dbReference>
<reference evidence="1 2" key="1">
    <citation type="submission" date="2007-03" db="EMBL/GenBank/DDBJ databases">
        <authorList>
            <person name="Stal L."/>
            <person name="Ferriera S."/>
            <person name="Johnson J."/>
            <person name="Kravitz S."/>
            <person name="Beeson K."/>
            <person name="Sutton G."/>
            <person name="Rogers Y.-H."/>
            <person name="Friedman R."/>
            <person name="Frazier M."/>
            <person name="Venter J.C."/>
        </authorList>
    </citation>
    <scope>NUCLEOTIDE SEQUENCE [LARGE SCALE GENOMIC DNA]</scope>
    <source>
        <strain evidence="1 2">CCY0110</strain>
    </source>
</reference>
<gene>
    <name evidence="1" type="ORF">CY0110_09266</name>
</gene>
<dbReference type="Gene3D" id="2.60.40.2130">
    <property type="entry name" value="F-spondin domain"/>
    <property type="match status" value="1"/>
</dbReference>
<evidence type="ECO:0008006" key="3">
    <source>
        <dbReference type="Google" id="ProtNLM"/>
    </source>
</evidence>
<sequence length="317" mass="33343">MINVSTNSKALLTFLTLGSIATTVSTAEALTLKVEIENLGPDGGVALTPVWVGFHDGSFDSYNGGLSSQRGLEQIAEDGNPMTISEDFLDNLTYIDDNGTPSDSSDDISGIFSTNQVGTRVDGSIGGSPIAPGTSAMNLFEVTPDDSNRYFSYVSMVLPSSDYYVANGNPLAHSLTTLFTGEETSISFEIGLPGTVDDAGTEINDFETSAGNGLFGIPGGQTGGNQGADENGVNTTVSDPFANFLNRPANFDIDFANLDFNNEDLYPNGIARVTISAVPENPGQEIESVPESSTTVGLMAIAGLFFFGNGLRRRQTH</sequence>
<name>A3IVH6_9CHRO</name>
<protein>
    <recommendedName>
        <fullName evidence="3">PEP-CTERM protein-sorting domain-containing protein</fullName>
    </recommendedName>
</protein>
<comment type="caution">
    <text evidence="1">The sequence shown here is derived from an EMBL/GenBank/DDBJ whole genome shotgun (WGS) entry which is preliminary data.</text>
</comment>
<proteinExistence type="predicted"/>
<dbReference type="RefSeq" id="WP_008277386.1">
    <property type="nucleotide sequence ID" value="NZ_AAXW01000042.1"/>
</dbReference>
<dbReference type="InterPro" id="IPR038678">
    <property type="entry name" value="Spondin_N_sf"/>
</dbReference>
<evidence type="ECO:0000313" key="1">
    <source>
        <dbReference type="EMBL" id="EAZ89548.1"/>
    </source>
</evidence>
<dbReference type="OrthoDB" id="466132at2"/>
<accession>A3IVH6</accession>
<dbReference type="eggNOG" id="COG2931">
    <property type="taxonomic scope" value="Bacteria"/>
</dbReference>
<dbReference type="Proteomes" id="UP000003781">
    <property type="component" value="Unassembled WGS sequence"/>
</dbReference>
<dbReference type="InterPro" id="IPR009465">
    <property type="entry name" value="Spondin_N"/>
</dbReference>
<organism evidence="1 2">
    <name type="scientific">Crocosphaera chwakensis CCY0110</name>
    <dbReference type="NCBI Taxonomy" id="391612"/>
    <lineage>
        <taxon>Bacteria</taxon>
        <taxon>Bacillati</taxon>
        <taxon>Cyanobacteriota</taxon>
        <taxon>Cyanophyceae</taxon>
        <taxon>Oscillatoriophycideae</taxon>
        <taxon>Chroococcales</taxon>
        <taxon>Aphanothecaceae</taxon>
        <taxon>Crocosphaera</taxon>
        <taxon>Crocosphaera chwakensis</taxon>
    </lineage>
</organism>
<evidence type="ECO:0000313" key="2">
    <source>
        <dbReference type="Proteomes" id="UP000003781"/>
    </source>
</evidence>
<dbReference type="EMBL" id="AAXW01000042">
    <property type="protein sequence ID" value="EAZ89548.1"/>
    <property type="molecule type" value="Genomic_DNA"/>
</dbReference>